<keyword evidence="4 5" id="KW-0472">Membrane</keyword>
<keyword evidence="3 5" id="KW-1133">Transmembrane helix</keyword>
<dbReference type="EMBL" id="WNJO01000007">
    <property type="protein sequence ID" value="MTV82497.1"/>
    <property type="molecule type" value="Genomic_DNA"/>
</dbReference>
<dbReference type="Pfam" id="PF02674">
    <property type="entry name" value="Colicin_V"/>
    <property type="match status" value="1"/>
</dbReference>
<gene>
    <name evidence="6" type="ORF">GM612_07535</name>
</gene>
<protein>
    <submittedName>
        <fullName evidence="6">CvpA family protein</fullName>
    </submittedName>
</protein>
<dbReference type="GO" id="GO:0016020">
    <property type="term" value="C:membrane"/>
    <property type="evidence" value="ECO:0007669"/>
    <property type="project" value="UniProtKB-SubCell"/>
</dbReference>
<evidence type="ECO:0000313" key="6">
    <source>
        <dbReference type="EMBL" id="MTV82497.1"/>
    </source>
</evidence>
<dbReference type="AlphaFoldDB" id="A0A7X3C337"/>
<feature type="transmembrane region" description="Helical" evidence="5">
    <location>
        <begin position="6"/>
        <end position="24"/>
    </location>
</feature>
<feature type="transmembrane region" description="Helical" evidence="5">
    <location>
        <begin position="31"/>
        <end position="49"/>
    </location>
</feature>
<dbReference type="Proteomes" id="UP000466388">
    <property type="component" value="Unassembled WGS sequence"/>
</dbReference>
<evidence type="ECO:0000256" key="1">
    <source>
        <dbReference type="ARBA" id="ARBA00004141"/>
    </source>
</evidence>
<comment type="subcellular location">
    <subcellularLocation>
        <location evidence="1">Membrane</location>
        <topology evidence="1">Multi-pass membrane protein</topology>
    </subcellularLocation>
</comment>
<evidence type="ECO:0000256" key="2">
    <source>
        <dbReference type="ARBA" id="ARBA00022692"/>
    </source>
</evidence>
<dbReference type="InterPro" id="IPR003825">
    <property type="entry name" value="Colicin-V_CvpA"/>
</dbReference>
<sequence length="175" mass="19802">MMEEQMIFSIVILIILLLGIISGFRRGFVGVVMSLLAYIIAWIVAALFSQPVAKFLFQAFTSNHNVLVVVPRLLSGIVFFVLFSIAYGIVRRIGRDINMVTKLPVIHSVNALLGAAINLIVRYLLIFLVLNVLILFPSEWIQEQYQASPVAQTMVKKTPIMTKILLRDWQEKQVN</sequence>
<evidence type="ECO:0000256" key="3">
    <source>
        <dbReference type="ARBA" id="ARBA00022989"/>
    </source>
</evidence>
<comment type="caution">
    <text evidence="6">The sequence shown here is derived from an EMBL/GenBank/DDBJ whole genome shotgun (WGS) entry which is preliminary data.</text>
</comment>
<organism evidence="6 7">
    <name type="scientific">Secundilactobacillus folii</name>
    <dbReference type="NCBI Taxonomy" id="2678357"/>
    <lineage>
        <taxon>Bacteria</taxon>
        <taxon>Bacillati</taxon>
        <taxon>Bacillota</taxon>
        <taxon>Bacilli</taxon>
        <taxon>Lactobacillales</taxon>
        <taxon>Lactobacillaceae</taxon>
        <taxon>Secundilactobacillus</taxon>
    </lineage>
</organism>
<keyword evidence="7" id="KW-1185">Reference proteome</keyword>
<dbReference type="PANTHER" id="PTHR37306">
    <property type="entry name" value="COLICIN V PRODUCTION PROTEIN"/>
    <property type="match status" value="1"/>
</dbReference>
<keyword evidence="2 5" id="KW-0812">Transmembrane</keyword>
<evidence type="ECO:0000313" key="7">
    <source>
        <dbReference type="Proteomes" id="UP000466388"/>
    </source>
</evidence>
<evidence type="ECO:0000256" key="5">
    <source>
        <dbReference type="SAM" id="Phobius"/>
    </source>
</evidence>
<dbReference type="PANTHER" id="PTHR37306:SF1">
    <property type="entry name" value="COLICIN V PRODUCTION PROTEIN"/>
    <property type="match status" value="1"/>
</dbReference>
<proteinExistence type="predicted"/>
<evidence type="ECO:0000256" key="4">
    <source>
        <dbReference type="ARBA" id="ARBA00023136"/>
    </source>
</evidence>
<feature type="transmembrane region" description="Helical" evidence="5">
    <location>
        <begin position="69"/>
        <end position="90"/>
    </location>
</feature>
<feature type="transmembrane region" description="Helical" evidence="5">
    <location>
        <begin position="111"/>
        <end position="136"/>
    </location>
</feature>
<reference evidence="6 7" key="1">
    <citation type="submission" date="2019-11" db="EMBL/GenBank/DDBJ databases">
        <title>Lactobacillus sp. nov. CRM56-3, isolated from fermented tea leaves.</title>
        <authorList>
            <person name="Phuengjayaem S."/>
            <person name="Tanasupawat S."/>
        </authorList>
    </citation>
    <scope>NUCLEOTIDE SEQUENCE [LARGE SCALE GENOMIC DNA]</scope>
    <source>
        <strain evidence="6 7">CRM56-3</strain>
    </source>
</reference>
<accession>A0A7X3C337</accession>
<name>A0A7X3C337_9LACO</name>
<dbReference type="GO" id="GO:0009403">
    <property type="term" value="P:toxin biosynthetic process"/>
    <property type="evidence" value="ECO:0007669"/>
    <property type="project" value="InterPro"/>
</dbReference>